<organism evidence="2 3">
    <name type="scientific">Amycolatopsis thermoflava</name>
    <dbReference type="NCBI Taxonomy" id="84480"/>
    <lineage>
        <taxon>Bacteria</taxon>
        <taxon>Bacillati</taxon>
        <taxon>Actinomycetota</taxon>
        <taxon>Actinomycetes</taxon>
        <taxon>Pseudonocardiales</taxon>
        <taxon>Pseudonocardiaceae</taxon>
        <taxon>Amycolatopsis</taxon>
        <taxon>Amycolatopsis methanolica group</taxon>
    </lineage>
</organism>
<evidence type="ECO:0000256" key="1">
    <source>
        <dbReference type="SAM" id="MobiDB-lite"/>
    </source>
</evidence>
<dbReference type="SUPFAM" id="SSF56235">
    <property type="entry name" value="N-terminal nucleophile aminohydrolases (Ntn hydrolases)"/>
    <property type="match status" value="1"/>
</dbReference>
<dbReference type="Proteomes" id="UP000274843">
    <property type="component" value="Unassembled WGS sequence"/>
</dbReference>
<reference evidence="2 3" key="1">
    <citation type="submission" date="2018-11" db="EMBL/GenBank/DDBJ databases">
        <title>Sequencing the genomes of 1000 actinobacteria strains.</title>
        <authorList>
            <person name="Klenk H.-P."/>
        </authorList>
    </citation>
    <scope>NUCLEOTIDE SEQUENCE [LARGE SCALE GENOMIC DNA]</scope>
    <source>
        <strain evidence="2 3">DSM 44348</strain>
    </source>
</reference>
<dbReference type="Gene3D" id="3.60.20.40">
    <property type="match status" value="1"/>
</dbReference>
<dbReference type="InterPro" id="IPR052896">
    <property type="entry name" value="GGT-like_enzyme"/>
</dbReference>
<dbReference type="InterPro" id="IPR043138">
    <property type="entry name" value="GGT_lsub"/>
</dbReference>
<name>A0A3N2GNB7_9PSEU</name>
<comment type="caution">
    <text evidence="2">The sequence shown here is derived from an EMBL/GenBank/DDBJ whole genome shotgun (WGS) entry which is preliminary data.</text>
</comment>
<evidence type="ECO:0000313" key="2">
    <source>
        <dbReference type="EMBL" id="ROS38082.1"/>
    </source>
</evidence>
<dbReference type="EMBL" id="RKHY01000001">
    <property type="protein sequence ID" value="ROS38082.1"/>
    <property type="molecule type" value="Genomic_DNA"/>
</dbReference>
<sequence>MAMVSQMSWTFTRSRVSTRTVFTTRPTLQGTHGMVSSTHWLASATAMAVLEDDGNAFDAAVAAGFVLHVVEPHLNGPAGEVPIILAPAGQAPRVLCGQGPAPAGATVAHYTSLGLDLVPGTGPLAAAVPGAFDAWMLLLRDHGTKTLAEVLKYAIGYAENGHPAVERIGSTVASVRELFETEWTSSAEVYLRDGRPPGPGEMLRNPALAATWRRVIAEAEAAGAGRETQIDAARRIWREGFIAEAIAEAAARPTMDTSGERHAGTLTADDLAAFEAGYEDPVTYDWQGWTVAKCGLWSQGPSFLQQLALLPDGLEYGTPEYLHTLIEGTKLAMADREAWYGDSADVSLDTLLSAYYNESRRALIGERASTELRPGSPDGRRPRLSKQAELSVGGAVPPPPAAGAGEPTVAKDGATRGDTCHLDVADRWGNMIAATPSGGWLQSNPVIPALGFPLGTRLQMSWLDEGLPNSLVPGRRPRTTLSPSMALRDGVPVLAFGTPGGDQQDQWSVHFFLAVALRGKVRGSLDLQGAIDAPNWHTDSFPSSFYPRSMKPGSVTVESRIGDPVIAELRRRGHDVEVADPWSEGRLCAVARDPETGVLSAGANPRGMQGYAAGR</sequence>
<dbReference type="InterPro" id="IPR029055">
    <property type="entry name" value="Ntn_hydrolases_N"/>
</dbReference>
<gene>
    <name evidence="2" type="ORF">EDD35_0346</name>
</gene>
<dbReference type="GO" id="GO:0016787">
    <property type="term" value="F:hydrolase activity"/>
    <property type="evidence" value="ECO:0007669"/>
    <property type="project" value="UniProtKB-KW"/>
</dbReference>
<dbReference type="PANTHER" id="PTHR43881:SF1">
    <property type="entry name" value="GAMMA-GLUTAMYLTRANSPEPTIDASE (AFU_ORTHOLOGUE AFUA_4G13580)"/>
    <property type="match status" value="1"/>
</dbReference>
<evidence type="ECO:0000313" key="3">
    <source>
        <dbReference type="Proteomes" id="UP000274843"/>
    </source>
</evidence>
<dbReference type="Gene3D" id="1.10.246.130">
    <property type="match status" value="1"/>
</dbReference>
<dbReference type="InterPro" id="IPR043137">
    <property type="entry name" value="GGT_ssub_C"/>
</dbReference>
<keyword evidence="2" id="KW-0378">Hydrolase</keyword>
<keyword evidence="3" id="KW-1185">Reference proteome</keyword>
<accession>A0A3N2GNB7</accession>
<dbReference type="Pfam" id="PF01019">
    <property type="entry name" value="G_glu_transpept"/>
    <property type="match status" value="1"/>
</dbReference>
<dbReference type="PANTHER" id="PTHR43881">
    <property type="entry name" value="GAMMA-GLUTAMYLTRANSPEPTIDASE (AFU_ORTHOLOGUE AFUA_4G13580)"/>
    <property type="match status" value="1"/>
</dbReference>
<protein>
    <submittedName>
        <fullName evidence="2">Gamma-glutamyltranspeptidase/glutathione hydrolase</fullName>
    </submittedName>
</protein>
<dbReference type="AlphaFoldDB" id="A0A3N2GNB7"/>
<proteinExistence type="predicted"/>
<dbReference type="PRINTS" id="PR01210">
    <property type="entry name" value="GGTRANSPTASE"/>
</dbReference>
<feature type="region of interest" description="Disordered" evidence="1">
    <location>
        <begin position="367"/>
        <end position="414"/>
    </location>
</feature>